<feature type="compositionally biased region" description="Basic residues" evidence="1">
    <location>
        <begin position="25"/>
        <end position="40"/>
    </location>
</feature>
<sequence length="142" mass="15576">MAAHGDARDEVAFVSDGEQDCPTKKGMRRRPKESLRRRPRAGPPFWARERAEPTRAARIEGSEPFPSPEWPEFPEGGRKLAAVQAAPTSGAALPVPGRRSASSRAAPENQRLCLKMASTPYAAAAPGDKDHRRRSWTQNAYS</sequence>
<gene>
    <name evidence="2" type="ORF">IscW_ISCW015551</name>
</gene>
<name>B7P0X4_IXOSC</name>
<dbReference type="EMBL" id="DS613503">
    <property type="protein sequence ID" value="EEC00246.1"/>
    <property type="molecule type" value="Genomic_DNA"/>
</dbReference>
<dbReference type="EnsemblMetazoa" id="ISCW015551-RA">
    <property type="protein sequence ID" value="ISCW015551-PA"/>
    <property type="gene ID" value="ISCW015551"/>
</dbReference>
<feature type="compositionally biased region" description="Basic and acidic residues" evidence="1">
    <location>
        <begin position="47"/>
        <end position="61"/>
    </location>
</feature>
<accession>B7P0X4</accession>
<evidence type="ECO:0000313" key="2">
    <source>
        <dbReference type="EMBL" id="EEC00246.1"/>
    </source>
</evidence>
<reference evidence="3" key="2">
    <citation type="submission" date="2020-05" db="UniProtKB">
        <authorList>
            <consortium name="EnsemblMetazoa"/>
        </authorList>
    </citation>
    <scope>IDENTIFICATION</scope>
    <source>
        <strain evidence="3">wikel</strain>
    </source>
</reference>
<organism>
    <name type="scientific">Ixodes scapularis</name>
    <name type="common">Black-legged tick</name>
    <name type="synonym">Deer tick</name>
    <dbReference type="NCBI Taxonomy" id="6945"/>
    <lineage>
        <taxon>Eukaryota</taxon>
        <taxon>Metazoa</taxon>
        <taxon>Ecdysozoa</taxon>
        <taxon>Arthropoda</taxon>
        <taxon>Chelicerata</taxon>
        <taxon>Arachnida</taxon>
        <taxon>Acari</taxon>
        <taxon>Parasitiformes</taxon>
        <taxon>Ixodida</taxon>
        <taxon>Ixodoidea</taxon>
        <taxon>Ixodidae</taxon>
        <taxon>Ixodinae</taxon>
        <taxon>Ixodes</taxon>
    </lineage>
</organism>
<feature type="region of interest" description="Disordered" evidence="1">
    <location>
        <begin position="119"/>
        <end position="142"/>
    </location>
</feature>
<dbReference type="VEuPathDB" id="VectorBase:ISCW015551"/>
<dbReference type="EMBL" id="ABJB010924059">
    <property type="status" value="NOT_ANNOTATED_CDS"/>
    <property type="molecule type" value="Genomic_DNA"/>
</dbReference>
<dbReference type="VEuPathDB" id="VectorBase:ISCI015551"/>
<evidence type="ECO:0000256" key="1">
    <source>
        <dbReference type="SAM" id="MobiDB-lite"/>
    </source>
</evidence>
<dbReference type="AlphaFoldDB" id="B7P0X4"/>
<evidence type="ECO:0000313" key="4">
    <source>
        <dbReference type="Proteomes" id="UP000001555"/>
    </source>
</evidence>
<dbReference type="Proteomes" id="UP000001555">
    <property type="component" value="Unassembled WGS sequence"/>
</dbReference>
<dbReference type="PaxDb" id="6945-B7P0X4"/>
<keyword evidence="4" id="KW-1185">Reference proteome</keyword>
<reference evidence="2 4" key="1">
    <citation type="submission" date="2008-03" db="EMBL/GenBank/DDBJ databases">
        <title>Annotation of Ixodes scapularis.</title>
        <authorList>
            <consortium name="Ixodes scapularis Genome Project Consortium"/>
            <person name="Caler E."/>
            <person name="Hannick L.I."/>
            <person name="Bidwell S."/>
            <person name="Joardar V."/>
            <person name="Thiagarajan M."/>
            <person name="Amedeo P."/>
            <person name="Galinsky K.J."/>
            <person name="Schobel S."/>
            <person name="Inman J."/>
            <person name="Hostetler J."/>
            <person name="Miller J."/>
            <person name="Hammond M."/>
            <person name="Megy K."/>
            <person name="Lawson D."/>
            <person name="Kodira C."/>
            <person name="Sutton G."/>
            <person name="Meyer J."/>
            <person name="Hill C.A."/>
            <person name="Birren B."/>
            <person name="Nene V."/>
            <person name="Collins F."/>
            <person name="Alarcon-Chaidez F."/>
            <person name="Wikel S."/>
            <person name="Strausberg R."/>
        </authorList>
    </citation>
    <scope>NUCLEOTIDE SEQUENCE [LARGE SCALE GENOMIC DNA]</scope>
    <source>
        <strain evidence="4">Wikel</strain>
        <strain evidence="2">Wikel colony</strain>
    </source>
</reference>
<dbReference type="InParanoid" id="B7P0X4"/>
<feature type="compositionally biased region" description="Basic and acidic residues" evidence="1">
    <location>
        <begin position="1"/>
        <end position="11"/>
    </location>
</feature>
<protein>
    <submittedName>
        <fullName evidence="2 3">Uncharacterized protein</fullName>
    </submittedName>
</protein>
<feature type="region of interest" description="Disordered" evidence="1">
    <location>
        <begin position="1"/>
        <end position="107"/>
    </location>
</feature>
<proteinExistence type="predicted"/>
<dbReference type="HOGENOM" id="CLU_1817900_0_0_1"/>
<evidence type="ECO:0000313" key="3">
    <source>
        <dbReference type="EnsemblMetazoa" id="ISCW015551-PA"/>
    </source>
</evidence>